<dbReference type="EMBL" id="BDSP01000136">
    <property type="protein sequence ID" value="GAX19379.1"/>
    <property type="molecule type" value="Genomic_DNA"/>
</dbReference>
<dbReference type="Gene3D" id="3.90.1720.30">
    <property type="entry name" value="PPPDE domains"/>
    <property type="match status" value="1"/>
</dbReference>
<keyword evidence="7" id="KW-1185">Reference proteome</keyword>
<dbReference type="AlphaFoldDB" id="A0A1Z5JZQ0"/>
<keyword evidence="2" id="KW-0645">Protease</keyword>
<evidence type="ECO:0000256" key="1">
    <source>
        <dbReference type="ARBA" id="ARBA00008140"/>
    </source>
</evidence>
<gene>
    <name evidence="6" type="ORF">FisN_4Lh358</name>
</gene>
<dbReference type="Proteomes" id="UP000198406">
    <property type="component" value="Unassembled WGS sequence"/>
</dbReference>
<keyword evidence="3" id="KW-0378">Hydrolase</keyword>
<evidence type="ECO:0000256" key="3">
    <source>
        <dbReference type="ARBA" id="ARBA00022801"/>
    </source>
</evidence>
<dbReference type="InterPro" id="IPR042266">
    <property type="entry name" value="PPPDE_sf"/>
</dbReference>
<dbReference type="GO" id="GO:0006508">
    <property type="term" value="P:proteolysis"/>
    <property type="evidence" value="ECO:0007669"/>
    <property type="project" value="UniProtKB-KW"/>
</dbReference>
<organism evidence="6 7">
    <name type="scientific">Fistulifera solaris</name>
    <name type="common">Oleaginous diatom</name>
    <dbReference type="NCBI Taxonomy" id="1519565"/>
    <lineage>
        <taxon>Eukaryota</taxon>
        <taxon>Sar</taxon>
        <taxon>Stramenopiles</taxon>
        <taxon>Ochrophyta</taxon>
        <taxon>Bacillariophyta</taxon>
        <taxon>Bacillariophyceae</taxon>
        <taxon>Bacillariophycidae</taxon>
        <taxon>Naviculales</taxon>
        <taxon>Naviculaceae</taxon>
        <taxon>Fistulifera</taxon>
    </lineage>
</organism>
<dbReference type="GO" id="GO:0016579">
    <property type="term" value="P:protein deubiquitination"/>
    <property type="evidence" value="ECO:0007669"/>
    <property type="project" value="TreeGrafter"/>
</dbReference>
<evidence type="ECO:0000313" key="7">
    <source>
        <dbReference type="Proteomes" id="UP000198406"/>
    </source>
</evidence>
<name>A0A1Z5JZQ0_FISSO</name>
<dbReference type="InParanoid" id="A0A1Z5JZQ0"/>
<reference evidence="6 7" key="1">
    <citation type="journal article" date="2015" name="Plant Cell">
        <title>Oil accumulation by the oleaginous diatom Fistulifera solaris as revealed by the genome and transcriptome.</title>
        <authorList>
            <person name="Tanaka T."/>
            <person name="Maeda Y."/>
            <person name="Veluchamy A."/>
            <person name="Tanaka M."/>
            <person name="Abida H."/>
            <person name="Marechal E."/>
            <person name="Bowler C."/>
            <person name="Muto M."/>
            <person name="Sunaga Y."/>
            <person name="Tanaka M."/>
            <person name="Yoshino T."/>
            <person name="Taniguchi T."/>
            <person name="Fukuda Y."/>
            <person name="Nemoto M."/>
            <person name="Matsumoto M."/>
            <person name="Wong P.S."/>
            <person name="Aburatani S."/>
            <person name="Fujibuchi W."/>
        </authorList>
    </citation>
    <scope>NUCLEOTIDE SEQUENCE [LARGE SCALE GENOMIC DNA]</scope>
    <source>
        <strain evidence="6 7">JPCC DA0580</strain>
    </source>
</reference>
<dbReference type="GO" id="GO:0101005">
    <property type="term" value="F:deubiquitinase activity"/>
    <property type="evidence" value="ECO:0007669"/>
    <property type="project" value="TreeGrafter"/>
</dbReference>
<dbReference type="SMART" id="SM01179">
    <property type="entry name" value="DUF862"/>
    <property type="match status" value="1"/>
</dbReference>
<feature type="compositionally biased region" description="Low complexity" evidence="4">
    <location>
        <begin position="187"/>
        <end position="200"/>
    </location>
</feature>
<sequence length="225" mass="24542">MPKGHSGSRTGFGTKVLLNIYDLHPQNESLHGLGFGIYHSGVEISGTEYSFANGGIFEIPPKTAPGAKFREQVEVGLFEGGKDELNRALDLLRDEFGPDDYDGFRRNCNHFSNALCWRLVHKTIPPYVNRAAELLVCFCGCLLPSPRLAEGPSTDSNGGASSQFLLRKKDLSSTTPVFQGAGNKLGSPSSHSFLSGSQQQPEDLTDRRERARKAAMARLGKSQQD</sequence>
<dbReference type="Pfam" id="PF05903">
    <property type="entry name" value="Peptidase_C97"/>
    <property type="match status" value="1"/>
</dbReference>
<dbReference type="OrthoDB" id="412286at2759"/>
<dbReference type="PANTHER" id="PTHR12378:SF80">
    <property type="entry name" value="IP06716P-RELATED"/>
    <property type="match status" value="1"/>
</dbReference>
<evidence type="ECO:0000259" key="5">
    <source>
        <dbReference type="PROSITE" id="PS51858"/>
    </source>
</evidence>
<evidence type="ECO:0000256" key="4">
    <source>
        <dbReference type="SAM" id="MobiDB-lite"/>
    </source>
</evidence>
<protein>
    <recommendedName>
        <fullName evidence="5">PPPDE domain-containing protein</fullName>
    </recommendedName>
</protein>
<comment type="similarity">
    <text evidence="1">Belongs to the DeSI family.</text>
</comment>
<accession>A0A1Z5JZQ0</accession>
<comment type="caution">
    <text evidence="6">The sequence shown here is derived from an EMBL/GenBank/DDBJ whole genome shotgun (WGS) entry which is preliminary data.</text>
</comment>
<dbReference type="PANTHER" id="PTHR12378">
    <property type="entry name" value="DESUMOYLATING ISOPEPTIDASE"/>
    <property type="match status" value="1"/>
</dbReference>
<feature type="region of interest" description="Disordered" evidence="4">
    <location>
        <begin position="175"/>
        <end position="225"/>
    </location>
</feature>
<feature type="domain" description="PPPDE" evidence="5">
    <location>
        <begin position="14"/>
        <end position="147"/>
    </location>
</feature>
<evidence type="ECO:0000313" key="6">
    <source>
        <dbReference type="EMBL" id="GAX19379.1"/>
    </source>
</evidence>
<dbReference type="InterPro" id="IPR008580">
    <property type="entry name" value="PPPDE_dom"/>
</dbReference>
<dbReference type="PROSITE" id="PS51858">
    <property type="entry name" value="PPPDE"/>
    <property type="match status" value="1"/>
</dbReference>
<proteinExistence type="inferred from homology"/>
<evidence type="ECO:0000256" key="2">
    <source>
        <dbReference type="ARBA" id="ARBA00022670"/>
    </source>
</evidence>